<name>A0ABX7B264_9PROT</name>
<protein>
    <recommendedName>
        <fullName evidence="2">Putative 4-hydroxy-4-methyl-2-oxoglutarate aldolase</fullName>
    </recommendedName>
    <alternativeName>
        <fullName evidence="3">Regulator of ribonuclease activity homolog</fullName>
    </alternativeName>
    <alternativeName>
        <fullName evidence="4">RraA-like protein</fullName>
    </alternativeName>
</protein>
<dbReference type="RefSeq" id="WP_201072878.1">
    <property type="nucleotide sequence ID" value="NZ_CP067420.1"/>
</dbReference>
<dbReference type="InterPro" id="IPR036704">
    <property type="entry name" value="RraA/RraA-like_sf"/>
</dbReference>
<dbReference type="Proteomes" id="UP000595197">
    <property type="component" value="Chromosome"/>
</dbReference>
<dbReference type="PANTHER" id="PTHR33254:SF4">
    <property type="entry name" value="4-HYDROXY-4-METHYL-2-OXOGLUTARATE ALDOLASE 3-RELATED"/>
    <property type="match status" value="1"/>
</dbReference>
<keyword evidence="6" id="KW-1185">Reference proteome</keyword>
<organism evidence="5 6">
    <name type="scientific">Skermanella cutis</name>
    <dbReference type="NCBI Taxonomy" id="2775420"/>
    <lineage>
        <taxon>Bacteria</taxon>
        <taxon>Pseudomonadati</taxon>
        <taxon>Pseudomonadota</taxon>
        <taxon>Alphaproteobacteria</taxon>
        <taxon>Rhodospirillales</taxon>
        <taxon>Azospirillaceae</taxon>
        <taxon>Skermanella</taxon>
    </lineage>
</organism>
<dbReference type="Gene3D" id="3.50.30.40">
    <property type="entry name" value="Ribonuclease E inhibitor RraA/RraA-like"/>
    <property type="match status" value="1"/>
</dbReference>
<evidence type="ECO:0000256" key="4">
    <source>
        <dbReference type="ARBA" id="ARBA00030169"/>
    </source>
</evidence>
<sequence>MATGTDILDTIRTRLFTAVLGDVMDTRGLTRQFLPPAIRPIDPDTAPARVMAGRAMPVLEADCCGDVEWRGAGPGGGPGSGQGGGNPFPFGLMLRALDELQRDEVYVCTGGSPRYALWGELMSTRARALGAAGAVVDGFHRDTLGIRKLGFPVYSHGSYAQDQRMRGRVIDFRCPIEFGNGVRIDPGDVVVADIDGVVVVPADHAADIVALALEKVEGEESVRQMIERGERTEDIFGKTGIM</sequence>
<evidence type="ECO:0000256" key="3">
    <source>
        <dbReference type="ARBA" id="ARBA00029596"/>
    </source>
</evidence>
<dbReference type="CDD" id="cd16841">
    <property type="entry name" value="RraA_family"/>
    <property type="match status" value="1"/>
</dbReference>
<evidence type="ECO:0000313" key="5">
    <source>
        <dbReference type="EMBL" id="QQP88256.1"/>
    </source>
</evidence>
<dbReference type="Pfam" id="PF03737">
    <property type="entry name" value="RraA-like"/>
    <property type="match status" value="1"/>
</dbReference>
<evidence type="ECO:0000313" key="6">
    <source>
        <dbReference type="Proteomes" id="UP000595197"/>
    </source>
</evidence>
<comment type="cofactor">
    <cofactor evidence="1">
        <name>a divalent metal cation</name>
        <dbReference type="ChEBI" id="CHEBI:60240"/>
    </cofactor>
</comment>
<proteinExistence type="predicted"/>
<accession>A0ABX7B264</accession>
<dbReference type="PANTHER" id="PTHR33254">
    <property type="entry name" value="4-HYDROXY-4-METHYL-2-OXOGLUTARATE ALDOLASE 3-RELATED"/>
    <property type="match status" value="1"/>
</dbReference>
<reference evidence="5" key="1">
    <citation type="submission" date="2021-02" db="EMBL/GenBank/DDBJ databases">
        <title>Skermanella TT6 skin isolate.</title>
        <authorList>
            <person name="Lee K."/>
            <person name="Ganzorig M."/>
        </authorList>
    </citation>
    <scope>NUCLEOTIDE SEQUENCE</scope>
    <source>
        <strain evidence="5">TT6</strain>
    </source>
</reference>
<dbReference type="InterPro" id="IPR005493">
    <property type="entry name" value="RraA/RraA-like"/>
</dbReference>
<evidence type="ECO:0000256" key="1">
    <source>
        <dbReference type="ARBA" id="ARBA00001968"/>
    </source>
</evidence>
<dbReference type="SUPFAM" id="SSF89562">
    <property type="entry name" value="RraA-like"/>
    <property type="match status" value="1"/>
</dbReference>
<gene>
    <name evidence="5" type="ORF">IGS68_19670</name>
</gene>
<evidence type="ECO:0000256" key="2">
    <source>
        <dbReference type="ARBA" id="ARBA00016549"/>
    </source>
</evidence>
<dbReference type="EMBL" id="CP067420">
    <property type="protein sequence ID" value="QQP88256.1"/>
    <property type="molecule type" value="Genomic_DNA"/>
</dbReference>